<dbReference type="EMBL" id="CM003613">
    <property type="protein sequence ID" value="KYP54837.1"/>
    <property type="molecule type" value="Genomic_DNA"/>
</dbReference>
<evidence type="ECO:0000313" key="2">
    <source>
        <dbReference type="Proteomes" id="UP000075243"/>
    </source>
</evidence>
<organism evidence="1 2">
    <name type="scientific">Cajanus cajan</name>
    <name type="common">Pigeon pea</name>
    <name type="synonym">Cajanus indicus</name>
    <dbReference type="NCBI Taxonomy" id="3821"/>
    <lineage>
        <taxon>Eukaryota</taxon>
        <taxon>Viridiplantae</taxon>
        <taxon>Streptophyta</taxon>
        <taxon>Embryophyta</taxon>
        <taxon>Tracheophyta</taxon>
        <taxon>Spermatophyta</taxon>
        <taxon>Magnoliopsida</taxon>
        <taxon>eudicotyledons</taxon>
        <taxon>Gunneridae</taxon>
        <taxon>Pentapetalae</taxon>
        <taxon>rosids</taxon>
        <taxon>fabids</taxon>
        <taxon>Fabales</taxon>
        <taxon>Fabaceae</taxon>
        <taxon>Papilionoideae</taxon>
        <taxon>50 kb inversion clade</taxon>
        <taxon>NPAAA clade</taxon>
        <taxon>indigoferoid/millettioid clade</taxon>
        <taxon>Phaseoleae</taxon>
        <taxon>Cajanus</taxon>
    </lineage>
</organism>
<reference evidence="1 2" key="1">
    <citation type="journal article" date="2012" name="Nat. Biotechnol.">
        <title>Draft genome sequence of pigeonpea (Cajanus cajan), an orphan legume crop of resource-poor farmers.</title>
        <authorList>
            <person name="Varshney R.K."/>
            <person name="Chen W."/>
            <person name="Li Y."/>
            <person name="Bharti A.K."/>
            <person name="Saxena R.K."/>
            <person name="Schlueter J.A."/>
            <person name="Donoghue M.T."/>
            <person name="Azam S."/>
            <person name="Fan G."/>
            <person name="Whaley A.M."/>
            <person name="Farmer A.D."/>
            <person name="Sheridan J."/>
            <person name="Iwata A."/>
            <person name="Tuteja R."/>
            <person name="Penmetsa R.V."/>
            <person name="Wu W."/>
            <person name="Upadhyaya H.D."/>
            <person name="Yang S.P."/>
            <person name="Shah T."/>
            <person name="Saxena K.B."/>
            <person name="Michael T."/>
            <person name="McCombie W.R."/>
            <person name="Yang B."/>
            <person name="Zhang G."/>
            <person name="Yang H."/>
            <person name="Wang J."/>
            <person name="Spillane C."/>
            <person name="Cook D.R."/>
            <person name="May G.D."/>
            <person name="Xu X."/>
            <person name="Jackson S.A."/>
        </authorList>
    </citation>
    <scope>NUCLEOTIDE SEQUENCE [LARGE SCALE GENOMIC DNA]</scope>
    <source>
        <strain evidence="2">cv. Asha</strain>
    </source>
</reference>
<evidence type="ECO:0000313" key="1">
    <source>
        <dbReference type="EMBL" id="KYP54837.1"/>
    </source>
</evidence>
<sequence length="49" mass="5451">MLIFGTCIVVILRTKSFSTSNFDMKDVGEASVILGFNIIRKEDSILLSQ</sequence>
<proteinExistence type="predicted"/>
<accession>A0A151SJ73</accession>
<name>A0A151SJ73_CAJCA</name>
<protein>
    <submittedName>
        <fullName evidence="1">Uncharacterized protein</fullName>
    </submittedName>
</protein>
<dbReference type="Gramene" id="C.cajan_01009.t">
    <property type="protein sequence ID" value="C.cajan_01009.t.cds1"/>
    <property type="gene ID" value="C.cajan_01009"/>
</dbReference>
<keyword evidence="2" id="KW-1185">Reference proteome</keyword>
<gene>
    <name evidence="1" type="ORF">KK1_001037</name>
</gene>
<dbReference type="Proteomes" id="UP000075243">
    <property type="component" value="Chromosome 11"/>
</dbReference>
<dbReference type="AlphaFoldDB" id="A0A151SJ73"/>